<dbReference type="GO" id="GO:0003677">
    <property type="term" value="F:DNA binding"/>
    <property type="evidence" value="ECO:0007669"/>
    <property type="project" value="UniProtKB-KW"/>
</dbReference>
<dbReference type="GO" id="GO:0015074">
    <property type="term" value="P:DNA integration"/>
    <property type="evidence" value="ECO:0007669"/>
    <property type="project" value="InterPro"/>
</dbReference>
<dbReference type="GO" id="GO:0006310">
    <property type="term" value="P:DNA recombination"/>
    <property type="evidence" value="ECO:0007669"/>
    <property type="project" value="UniProtKB-KW"/>
</dbReference>
<name>A0A239K058_9BACT</name>
<feature type="domain" description="Tyr recombinase" evidence="4">
    <location>
        <begin position="1"/>
        <end position="161"/>
    </location>
</feature>
<dbReference type="InterPro" id="IPR013762">
    <property type="entry name" value="Integrase-like_cat_sf"/>
</dbReference>
<evidence type="ECO:0000256" key="2">
    <source>
        <dbReference type="ARBA" id="ARBA00023125"/>
    </source>
</evidence>
<evidence type="ECO:0000256" key="3">
    <source>
        <dbReference type="ARBA" id="ARBA00023172"/>
    </source>
</evidence>
<proteinExistence type="inferred from homology"/>
<organism evidence="5 6">
    <name type="scientific">Granulicella rosea</name>
    <dbReference type="NCBI Taxonomy" id="474952"/>
    <lineage>
        <taxon>Bacteria</taxon>
        <taxon>Pseudomonadati</taxon>
        <taxon>Acidobacteriota</taxon>
        <taxon>Terriglobia</taxon>
        <taxon>Terriglobales</taxon>
        <taxon>Acidobacteriaceae</taxon>
        <taxon>Granulicella</taxon>
    </lineage>
</organism>
<keyword evidence="2" id="KW-0238">DNA-binding</keyword>
<reference evidence="5 6" key="1">
    <citation type="submission" date="2017-06" db="EMBL/GenBank/DDBJ databases">
        <authorList>
            <person name="Kim H.J."/>
            <person name="Triplett B.A."/>
        </authorList>
    </citation>
    <scope>NUCLEOTIDE SEQUENCE [LARGE SCALE GENOMIC DNA]</scope>
    <source>
        <strain evidence="5 6">DSM 18704</strain>
    </source>
</reference>
<dbReference type="PANTHER" id="PTHR30349">
    <property type="entry name" value="PHAGE INTEGRASE-RELATED"/>
    <property type="match status" value="1"/>
</dbReference>
<comment type="similarity">
    <text evidence="1">Belongs to the 'phage' integrase family.</text>
</comment>
<dbReference type="InterPro" id="IPR011010">
    <property type="entry name" value="DNA_brk_join_enz"/>
</dbReference>
<keyword evidence="6" id="KW-1185">Reference proteome</keyword>
<evidence type="ECO:0000313" key="5">
    <source>
        <dbReference type="EMBL" id="SNT11727.1"/>
    </source>
</evidence>
<dbReference type="InterPro" id="IPR002104">
    <property type="entry name" value="Integrase_catalytic"/>
</dbReference>
<dbReference type="Pfam" id="PF00589">
    <property type="entry name" value="Phage_integrase"/>
    <property type="match status" value="1"/>
</dbReference>
<evidence type="ECO:0000259" key="4">
    <source>
        <dbReference type="PROSITE" id="PS51898"/>
    </source>
</evidence>
<sequence>MVLILQECGMRINELLQLPMDCLSQDARGVFYLRYLQGKVRRENTIPVSQAIARVVQEQQEAVRARGNASTLLFPNERGRPTRQASFSQAINHLAYVHQIKDVTGKLFRFQSHQFRHTVGTRMINLGVPHHIIQRYLGHKGPEMTSRYAHIHDSTMREKLSEYLAGTLVDVTGKKVMENTANDTAELQWFSRNVLAQALTNGFCSIPTVAGPCPHPNACLNCAHFRTDITFLDVHRSELRETERVIAKADANGWVRQSEMNQRKRENLVNIITSLEVPNA</sequence>
<dbReference type="EMBL" id="FZOU01000004">
    <property type="protein sequence ID" value="SNT11727.1"/>
    <property type="molecule type" value="Genomic_DNA"/>
</dbReference>
<dbReference type="InterPro" id="IPR050090">
    <property type="entry name" value="Tyrosine_recombinase_XerCD"/>
</dbReference>
<evidence type="ECO:0000313" key="6">
    <source>
        <dbReference type="Proteomes" id="UP000198356"/>
    </source>
</evidence>
<dbReference type="PROSITE" id="PS51898">
    <property type="entry name" value="TYR_RECOMBINASE"/>
    <property type="match status" value="1"/>
</dbReference>
<dbReference type="Proteomes" id="UP000198356">
    <property type="component" value="Unassembled WGS sequence"/>
</dbReference>
<dbReference type="PANTHER" id="PTHR30349:SF41">
    <property type="entry name" value="INTEGRASE_RECOMBINASE PROTEIN MJ0367-RELATED"/>
    <property type="match status" value="1"/>
</dbReference>
<protein>
    <submittedName>
        <fullName evidence="5">Phage integrase family protein</fullName>
    </submittedName>
</protein>
<dbReference type="Gene3D" id="1.10.443.10">
    <property type="entry name" value="Intergrase catalytic core"/>
    <property type="match status" value="1"/>
</dbReference>
<keyword evidence="3" id="KW-0233">DNA recombination</keyword>
<gene>
    <name evidence="5" type="ORF">SAMN05421770_104242</name>
</gene>
<dbReference type="AlphaFoldDB" id="A0A239K058"/>
<evidence type="ECO:0000256" key="1">
    <source>
        <dbReference type="ARBA" id="ARBA00008857"/>
    </source>
</evidence>
<dbReference type="SUPFAM" id="SSF56349">
    <property type="entry name" value="DNA breaking-rejoining enzymes"/>
    <property type="match status" value="1"/>
</dbReference>
<accession>A0A239K058</accession>